<accession>A0AAE0JVU4</accession>
<protein>
    <submittedName>
        <fullName evidence="2">Uncharacterized protein</fullName>
    </submittedName>
</protein>
<dbReference type="Proteomes" id="UP001287356">
    <property type="component" value="Unassembled WGS sequence"/>
</dbReference>
<organism evidence="2 3">
    <name type="scientific">Lasiosphaeria ovina</name>
    <dbReference type="NCBI Taxonomy" id="92902"/>
    <lineage>
        <taxon>Eukaryota</taxon>
        <taxon>Fungi</taxon>
        <taxon>Dikarya</taxon>
        <taxon>Ascomycota</taxon>
        <taxon>Pezizomycotina</taxon>
        <taxon>Sordariomycetes</taxon>
        <taxon>Sordariomycetidae</taxon>
        <taxon>Sordariales</taxon>
        <taxon>Lasiosphaeriaceae</taxon>
        <taxon>Lasiosphaeria</taxon>
    </lineage>
</organism>
<evidence type="ECO:0000256" key="1">
    <source>
        <dbReference type="SAM" id="MobiDB-lite"/>
    </source>
</evidence>
<dbReference type="AlphaFoldDB" id="A0AAE0JVU4"/>
<evidence type="ECO:0000313" key="3">
    <source>
        <dbReference type="Proteomes" id="UP001287356"/>
    </source>
</evidence>
<gene>
    <name evidence="2" type="ORF">B0T24DRAFT_723973</name>
</gene>
<name>A0AAE0JVU4_9PEZI</name>
<feature type="region of interest" description="Disordered" evidence="1">
    <location>
        <begin position="252"/>
        <end position="278"/>
    </location>
</feature>
<dbReference type="EMBL" id="JAULSN010000009">
    <property type="protein sequence ID" value="KAK3365015.1"/>
    <property type="molecule type" value="Genomic_DNA"/>
</dbReference>
<feature type="compositionally biased region" description="Polar residues" evidence="1">
    <location>
        <begin position="253"/>
        <end position="264"/>
    </location>
</feature>
<proteinExistence type="predicted"/>
<reference evidence="2" key="2">
    <citation type="submission" date="2023-06" db="EMBL/GenBank/DDBJ databases">
        <authorList>
            <consortium name="Lawrence Berkeley National Laboratory"/>
            <person name="Haridas S."/>
            <person name="Hensen N."/>
            <person name="Bonometti L."/>
            <person name="Westerberg I."/>
            <person name="Brannstrom I.O."/>
            <person name="Guillou S."/>
            <person name="Cros-Aarteil S."/>
            <person name="Calhoun S."/>
            <person name="Kuo A."/>
            <person name="Mondo S."/>
            <person name="Pangilinan J."/>
            <person name="Riley R."/>
            <person name="Labutti K."/>
            <person name="Andreopoulos B."/>
            <person name="Lipzen A."/>
            <person name="Chen C."/>
            <person name="Yanf M."/>
            <person name="Daum C."/>
            <person name="Ng V."/>
            <person name="Clum A."/>
            <person name="Steindorff A."/>
            <person name="Ohm R."/>
            <person name="Martin F."/>
            <person name="Silar P."/>
            <person name="Natvig D."/>
            <person name="Lalanne C."/>
            <person name="Gautier V."/>
            <person name="Ament-Velasquez S.L."/>
            <person name="Kruys A."/>
            <person name="Hutchinson M.I."/>
            <person name="Powell A.J."/>
            <person name="Barry K."/>
            <person name="Miller A.N."/>
            <person name="Grigoriev I.V."/>
            <person name="Debuchy R."/>
            <person name="Gladieux P."/>
            <person name="Thoren M.H."/>
            <person name="Johannesson H."/>
        </authorList>
    </citation>
    <scope>NUCLEOTIDE SEQUENCE</scope>
    <source>
        <strain evidence="2">CBS 958.72</strain>
    </source>
</reference>
<evidence type="ECO:0000313" key="2">
    <source>
        <dbReference type="EMBL" id="KAK3365015.1"/>
    </source>
</evidence>
<feature type="region of interest" description="Disordered" evidence="1">
    <location>
        <begin position="1"/>
        <end position="41"/>
    </location>
</feature>
<sequence>MADSTIRQAENTQRITTPEDNTANNTAQENKTPEVNPQENTATAGQERFFDATVPQARVTNELLPGCKGLGAARSALPGDKLTIPILATPTFGPCGAAHLHERHPTFNSSGGGFVSATLLGWWLVVTMGREPAHLDRGAFREDSKDAGGELVPGWKWRHMSPSLEPEGLTPLNTVSMELTSSEVDTLEAVPPPTPPPEPRYYPPAYAYWGHASSRLGTFLVNLVENNVSTVGRNRDPGRRGWSRTVAAAFYDSRSTSPAPQEQPQRGRPGLPLLQLAD</sequence>
<comment type="caution">
    <text evidence="2">The sequence shown here is derived from an EMBL/GenBank/DDBJ whole genome shotgun (WGS) entry which is preliminary data.</text>
</comment>
<reference evidence="2" key="1">
    <citation type="journal article" date="2023" name="Mol. Phylogenet. Evol.">
        <title>Genome-scale phylogeny and comparative genomics of the fungal order Sordariales.</title>
        <authorList>
            <person name="Hensen N."/>
            <person name="Bonometti L."/>
            <person name="Westerberg I."/>
            <person name="Brannstrom I.O."/>
            <person name="Guillou S."/>
            <person name="Cros-Aarteil S."/>
            <person name="Calhoun S."/>
            <person name="Haridas S."/>
            <person name="Kuo A."/>
            <person name="Mondo S."/>
            <person name="Pangilinan J."/>
            <person name="Riley R."/>
            <person name="LaButti K."/>
            <person name="Andreopoulos B."/>
            <person name="Lipzen A."/>
            <person name="Chen C."/>
            <person name="Yan M."/>
            <person name="Daum C."/>
            <person name="Ng V."/>
            <person name="Clum A."/>
            <person name="Steindorff A."/>
            <person name="Ohm R.A."/>
            <person name="Martin F."/>
            <person name="Silar P."/>
            <person name="Natvig D.O."/>
            <person name="Lalanne C."/>
            <person name="Gautier V."/>
            <person name="Ament-Velasquez S.L."/>
            <person name="Kruys A."/>
            <person name="Hutchinson M.I."/>
            <person name="Powell A.J."/>
            <person name="Barry K."/>
            <person name="Miller A.N."/>
            <person name="Grigoriev I.V."/>
            <person name="Debuchy R."/>
            <person name="Gladieux P."/>
            <person name="Hiltunen Thoren M."/>
            <person name="Johannesson H."/>
        </authorList>
    </citation>
    <scope>NUCLEOTIDE SEQUENCE</scope>
    <source>
        <strain evidence="2">CBS 958.72</strain>
    </source>
</reference>
<keyword evidence="3" id="KW-1185">Reference proteome</keyword>